<feature type="signal peptide" evidence="1">
    <location>
        <begin position="1"/>
        <end position="36"/>
    </location>
</feature>
<dbReference type="RefSeq" id="WP_093257683.1">
    <property type="nucleotide sequence ID" value="NZ_FNKK01000002.1"/>
</dbReference>
<evidence type="ECO:0008006" key="4">
    <source>
        <dbReference type="Google" id="ProtNLM"/>
    </source>
</evidence>
<dbReference type="AlphaFoldDB" id="A0A1H1AXV0"/>
<protein>
    <recommendedName>
        <fullName evidence="4">Bacteriocin, lactococcin 972 family</fullName>
    </recommendedName>
</protein>
<organism evidence="2 3">
    <name type="scientific">Thermostaphylospora chromogena</name>
    <dbReference type="NCBI Taxonomy" id="35622"/>
    <lineage>
        <taxon>Bacteria</taxon>
        <taxon>Bacillati</taxon>
        <taxon>Actinomycetota</taxon>
        <taxon>Actinomycetes</taxon>
        <taxon>Streptosporangiales</taxon>
        <taxon>Thermomonosporaceae</taxon>
        <taxon>Thermostaphylospora</taxon>
    </lineage>
</organism>
<keyword evidence="1" id="KW-0732">Signal</keyword>
<feature type="chain" id="PRO_5038401647" description="Bacteriocin, lactococcin 972 family" evidence="1">
    <location>
        <begin position="37"/>
        <end position="91"/>
    </location>
</feature>
<accession>A0A1H1AXV0</accession>
<gene>
    <name evidence="2" type="ORF">SAMN04489764_0705</name>
</gene>
<sequence>MPNIKKFATAVALSTALTGGVVGLTSATATSANASAATTATAAATSGGWCGHFGRCCGRNGHRIHKTTIKVYHHIGAVKWRNVRGCKKWFF</sequence>
<evidence type="ECO:0000313" key="2">
    <source>
        <dbReference type="EMBL" id="SDQ44548.1"/>
    </source>
</evidence>
<name>A0A1H1AXV0_9ACTN</name>
<dbReference type="Proteomes" id="UP000217103">
    <property type="component" value="Unassembled WGS sequence"/>
</dbReference>
<reference evidence="2 3" key="1">
    <citation type="submission" date="2016-10" db="EMBL/GenBank/DDBJ databases">
        <authorList>
            <person name="de Groot N.N."/>
        </authorList>
    </citation>
    <scope>NUCLEOTIDE SEQUENCE [LARGE SCALE GENOMIC DNA]</scope>
    <source>
        <strain evidence="2 3">DSM 43794</strain>
    </source>
</reference>
<evidence type="ECO:0000313" key="3">
    <source>
        <dbReference type="Proteomes" id="UP000217103"/>
    </source>
</evidence>
<proteinExistence type="predicted"/>
<evidence type="ECO:0000256" key="1">
    <source>
        <dbReference type="SAM" id="SignalP"/>
    </source>
</evidence>
<dbReference type="EMBL" id="FNKK01000002">
    <property type="protein sequence ID" value="SDQ44548.1"/>
    <property type="molecule type" value="Genomic_DNA"/>
</dbReference>
<keyword evidence="3" id="KW-1185">Reference proteome</keyword>